<protein>
    <submittedName>
        <fullName evidence="1">Uncharacterized protein</fullName>
    </submittedName>
</protein>
<evidence type="ECO:0000313" key="1">
    <source>
        <dbReference type="EMBL" id="KAJ7553271.1"/>
    </source>
</evidence>
<dbReference type="Proteomes" id="UP001162992">
    <property type="component" value="Chromosome 6"/>
</dbReference>
<comment type="caution">
    <text evidence="1">The sequence shown here is derived from an EMBL/GenBank/DDBJ whole genome shotgun (WGS) entry which is preliminary data.</text>
</comment>
<evidence type="ECO:0000313" key="2">
    <source>
        <dbReference type="Proteomes" id="UP001162992"/>
    </source>
</evidence>
<sequence>MDAELRDLQRLFEEAQHAKASVRLSERNVVELVLKLQELGLLDADLLHTVSGKEYMTQEHLRAEIEAEIKRLRRISAVELAASLGVDLYHCERQVEQVIASNSDLMLVQGEIISSKYWDIVAEEVNDTLQEAGQVSIVELARHFSVGAELLTGILESQLGRLVHGKLGGGQLYTEAYVAKIKAMVCGAVRALLVPTSLPGVWINLRQELRERDEGATGGTIGEGGLFQSVLNELVNEGAIKGTLRGGGTSWIPAVFAHSQRSSVEAFFSQNGYISFDAVRKLSIPQPKQFLQVWLALTIFQIALTAFIADLWFLMARYSQAKYPESIALETVFVHQSYISLMDAAAEEAIDAGGWFDALQLVPSSFGTHDTVALLSSCLSVQKALKESRATIMAETCVVSSALMKMLMDRFEKELLASLENSAPASSVTMSKQLGDGNIAENQSRAPSRLVSSESQLHDTDEYSKSKQISSFQVDSPIGKKMDKKQKADNGAATSKFSRSEMMGDDAIEAKTSRTKKKAGKVRGGKNIPVDDLQLQSLKTTKGSSGRPAAADDSIVPSEELMLDKIIEWFPDITGAGVEECETGRLANSLAATLRPSLMSLWSTAKQAKFGAKAEARRHRVDSLLTRFNEAYLNFQLFSKALDLFDEEKSTETVLHRHLLRTTASEITDLILRAHALEQMVEDGETSLTVELLVIDETLSTAQRLTLAKSVPPPASSKAVAMVESLDGKQNVQAFESALQAVLEESGRRFKRLDKKTEKPLLQSYHKDLALQVEKEADPVTLLPKVVALLFVTVHNRAIQIPGRAIAATVAFLQKSIPDNAHKTLMQYQAATVALLSMLQTSTLEESDCTSDRIREKEEFLVNHMAELKKIALSSNVA</sequence>
<name>A0ACC2DG63_DIPCM</name>
<proteinExistence type="predicted"/>
<keyword evidence="2" id="KW-1185">Reference proteome</keyword>
<dbReference type="EMBL" id="CM055097">
    <property type="protein sequence ID" value="KAJ7553271.1"/>
    <property type="molecule type" value="Genomic_DNA"/>
</dbReference>
<gene>
    <name evidence="1" type="ORF">O6H91_06G090400</name>
</gene>
<organism evidence="1 2">
    <name type="scientific">Diphasiastrum complanatum</name>
    <name type="common">Issler's clubmoss</name>
    <name type="synonym">Lycopodium complanatum</name>
    <dbReference type="NCBI Taxonomy" id="34168"/>
    <lineage>
        <taxon>Eukaryota</taxon>
        <taxon>Viridiplantae</taxon>
        <taxon>Streptophyta</taxon>
        <taxon>Embryophyta</taxon>
        <taxon>Tracheophyta</taxon>
        <taxon>Lycopodiopsida</taxon>
        <taxon>Lycopodiales</taxon>
        <taxon>Lycopodiaceae</taxon>
        <taxon>Lycopodioideae</taxon>
        <taxon>Diphasiastrum</taxon>
    </lineage>
</organism>
<reference evidence="2" key="1">
    <citation type="journal article" date="2024" name="Proc. Natl. Acad. Sci. U.S.A.">
        <title>Extraordinary preservation of gene collinearity over three hundred million years revealed in homosporous lycophytes.</title>
        <authorList>
            <person name="Li C."/>
            <person name="Wickell D."/>
            <person name="Kuo L.Y."/>
            <person name="Chen X."/>
            <person name="Nie B."/>
            <person name="Liao X."/>
            <person name="Peng D."/>
            <person name="Ji J."/>
            <person name="Jenkins J."/>
            <person name="Williams M."/>
            <person name="Shu S."/>
            <person name="Plott C."/>
            <person name="Barry K."/>
            <person name="Rajasekar S."/>
            <person name="Grimwood J."/>
            <person name="Han X."/>
            <person name="Sun S."/>
            <person name="Hou Z."/>
            <person name="He W."/>
            <person name="Dai G."/>
            <person name="Sun C."/>
            <person name="Schmutz J."/>
            <person name="Leebens-Mack J.H."/>
            <person name="Li F.W."/>
            <person name="Wang L."/>
        </authorList>
    </citation>
    <scope>NUCLEOTIDE SEQUENCE [LARGE SCALE GENOMIC DNA]</scope>
    <source>
        <strain evidence="2">cv. PW_Plant_1</strain>
    </source>
</reference>
<accession>A0ACC2DG63</accession>